<evidence type="ECO:0000313" key="3">
    <source>
        <dbReference type="Proteomes" id="UP000037660"/>
    </source>
</evidence>
<dbReference type="InterPro" id="IPR025507">
    <property type="entry name" value="DUF4394"/>
</dbReference>
<dbReference type="EMBL" id="BBYR01000042">
    <property type="protein sequence ID" value="GAP37084.1"/>
    <property type="molecule type" value="Genomic_DNA"/>
</dbReference>
<dbReference type="AlphaFoldDB" id="A0A0K8P3E7"/>
<evidence type="ECO:0000259" key="1">
    <source>
        <dbReference type="Pfam" id="PF14339"/>
    </source>
</evidence>
<dbReference type="RefSeq" id="WP_082368408.1">
    <property type="nucleotide sequence ID" value="NZ_BBYR01000042.1"/>
</dbReference>
<feature type="domain" description="DUF4394" evidence="1">
    <location>
        <begin position="59"/>
        <end position="305"/>
    </location>
</feature>
<dbReference type="InterPro" id="IPR011047">
    <property type="entry name" value="Quinoprotein_ADH-like_sf"/>
</dbReference>
<reference evidence="3" key="1">
    <citation type="submission" date="2015-07" db="EMBL/GenBank/DDBJ databases">
        <title>Discovery of a poly(ethylene terephthalate assimilation.</title>
        <authorList>
            <person name="Yoshida S."/>
            <person name="Hiraga K."/>
            <person name="Takehana T."/>
            <person name="Taniguchi I."/>
            <person name="Yamaji H."/>
            <person name="Maeda Y."/>
            <person name="Toyohara K."/>
            <person name="Miyamoto K."/>
            <person name="Kimura Y."/>
            <person name="Oda K."/>
        </authorList>
    </citation>
    <scope>NUCLEOTIDE SEQUENCE [LARGE SCALE GENOMIC DNA]</scope>
    <source>
        <strain evidence="3">NBRC 110686 / TISTR 2288 / 201-F6</strain>
    </source>
</reference>
<name>A0A0K8P3E7_PISS1</name>
<evidence type="ECO:0000313" key="2">
    <source>
        <dbReference type="EMBL" id="GAP37084.1"/>
    </source>
</evidence>
<sequence length="308" mass="31689">MTALPSAPSRPQPLRRRLLAAPLAAIALAGCASVSGLWPAGGGTPRKESIVAITADLALVRFNAGRPGELTSRQPLKGLQPGETVLGMDFRVAKGQLYVLGSSGRLYRADVETATLTPVGPPAARAFSGSAFGVDFNPTVDRVRVVSDSGMNLRLHPDTGAVVDANPALEGLQIDGPLAYVAGDPNAGRTPSITGAAYTYNKNDEKITTNYAIDSGLGVLVMQGSREGTQPVVSPNTGQLRTVGALGVAPFRSASFDIADVNNAAYAALNGAPGERSRWVQIDLETGRATPIGTIGGGQPVLGIAIEP</sequence>
<comment type="caution">
    <text evidence="2">The sequence shown here is derived from an EMBL/GenBank/DDBJ whole genome shotgun (WGS) entry which is preliminary data.</text>
</comment>
<dbReference type="STRING" id="1547922.ISF6_2939"/>
<gene>
    <name evidence="2" type="ORF">ISF6_2939</name>
</gene>
<protein>
    <recommendedName>
        <fullName evidence="1">DUF4394 domain-containing protein</fullName>
    </recommendedName>
</protein>
<proteinExistence type="predicted"/>
<dbReference type="SUPFAM" id="SSF50998">
    <property type="entry name" value="Quinoprotein alcohol dehydrogenase-like"/>
    <property type="match status" value="1"/>
</dbReference>
<dbReference type="Pfam" id="PF14339">
    <property type="entry name" value="DUF4394"/>
    <property type="match status" value="1"/>
</dbReference>
<keyword evidence="3" id="KW-1185">Reference proteome</keyword>
<accession>A0A0K8P3E7</accession>
<dbReference type="Proteomes" id="UP000037660">
    <property type="component" value="Unassembled WGS sequence"/>
</dbReference>
<organism evidence="2 3">
    <name type="scientific">Piscinibacter sakaiensis</name>
    <name type="common">Ideonella sakaiensis</name>
    <dbReference type="NCBI Taxonomy" id="1547922"/>
    <lineage>
        <taxon>Bacteria</taxon>
        <taxon>Pseudomonadati</taxon>
        <taxon>Pseudomonadota</taxon>
        <taxon>Betaproteobacteria</taxon>
        <taxon>Burkholderiales</taxon>
        <taxon>Sphaerotilaceae</taxon>
        <taxon>Piscinibacter</taxon>
    </lineage>
</organism>
<dbReference type="OrthoDB" id="531718at2"/>
<reference evidence="2 3" key="2">
    <citation type="journal article" date="2016" name="Science">
        <title>A bacterium that degrades and assimilates poly(ethylene terephthalate).</title>
        <authorList>
            <person name="Yoshida S."/>
            <person name="Hiraga K."/>
            <person name="Takehana T."/>
            <person name="Taniguchi I."/>
            <person name="Yamaji H."/>
            <person name="Maeda Y."/>
            <person name="Toyohara K."/>
            <person name="Miyamoto K."/>
            <person name="Kimura Y."/>
            <person name="Oda K."/>
        </authorList>
    </citation>
    <scope>NUCLEOTIDE SEQUENCE [LARGE SCALE GENOMIC DNA]</scope>
    <source>
        <strain evidence="3">NBRC 110686 / TISTR 2288 / 201-F6</strain>
    </source>
</reference>